<feature type="domain" description="MannoseP isomerase/GMP-like beta-helix" evidence="9">
    <location>
        <begin position="296"/>
        <end position="347"/>
    </location>
</feature>
<dbReference type="InterPro" id="IPR051161">
    <property type="entry name" value="Mannose-6P_isomerase_type2"/>
</dbReference>
<dbReference type="GO" id="GO:0009298">
    <property type="term" value="P:GDP-mannose biosynthetic process"/>
    <property type="evidence" value="ECO:0007669"/>
    <property type="project" value="TreeGrafter"/>
</dbReference>
<dbReference type="PANTHER" id="PTHR46390:SF1">
    <property type="entry name" value="MANNOSE-1-PHOSPHATE GUANYLYLTRANSFERASE"/>
    <property type="match status" value="1"/>
</dbReference>
<proteinExistence type="inferred from homology"/>
<comment type="catalytic activity">
    <reaction evidence="7">
        <text>alpha-D-mannose 1-phosphate + GTP + H(+) = GDP-alpha-D-mannose + diphosphate</text>
        <dbReference type="Rhea" id="RHEA:15229"/>
        <dbReference type="ChEBI" id="CHEBI:15378"/>
        <dbReference type="ChEBI" id="CHEBI:33019"/>
        <dbReference type="ChEBI" id="CHEBI:37565"/>
        <dbReference type="ChEBI" id="CHEBI:57527"/>
        <dbReference type="ChEBI" id="CHEBI:58409"/>
        <dbReference type="EC" id="2.7.7.13"/>
    </reaction>
</comment>
<gene>
    <name evidence="10" type="ORF">C5O19_25770</name>
</gene>
<dbReference type="Pfam" id="PF00483">
    <property type="entry name" value="NTP_transferase"/>
    <property type="match status" value="1"/>
</dbReference>
<dbReference type="Proteomes" id="UP000239590">
    <property type="component" value="Unassembled WGS sequence"/>
</dbReference>
<name>A0A2S7IE56_9BACT</name>
<evidence type="ECO:0000256" key="4">
    <source>
        <dbReference type="ARBA" id="ARBA00022695"/>
    </source>
</evidence>
<dbReference type="SUPFAM" id="SSF159283">
    <property type="entry name" value="Guanosine diphospho-D-mannose pyrophosphorylase/mannose-6-phosphate isomerase linker domain"/>
    <property type="match status" value="1"/>
</dbReference>
<keyword evidence="4 10" id="KW-0548">Nucleotidyltransferase</keyword>
<evidence type="ECO:0000313" key="10">
    <source>
        <dbReference type="EMBL" id="PQA52607.1"/>
    </source>
</evidence>
<dbReference type="InterPro" id="IPR005835">
    <property type="entry name" value="NTP_transferase_dom"/>
</dbReference>
<comment type="caution">
    <text evidence="10">The sequence shown here is derived from an EMBL/GenBank/DDBJ whole genome shotgun (WGS) entry which is preliminary data.</text>
</comment>
<dbReference type="InterPro" id="IPR054566">
    <property type="entry name" value="ManC/GMP-like_b-helix"/>
</dbReference>
<dbReference type="Gene3D" id="3.90.550.10">
    <property type="entry name" value="Spore Coat Polysaccharide Biosynthesis Protein SpsA, Chain A"/>
    <property type="match status" value="1"/>
</dbReference>
<evidence type="ECO:0000256" key="2">
    <source>
        <dbReference type="ARBA" id="ARBA00012387"/>
    </source>
</evidence>
<evidence type="ECO:0000313" key="11">
    <source>
        <dbReference type="Proteomes" id="UP000239590"/>
    </source>
</evidence>
<dbReference type="OrthoDB" id="9806359at2"/>
<dbReference type="RefSeq" id="WP_104716249.1">
    <property type="nucleotide sequence ID" value="NZ_PTRA01000017.1"/>
</dbReference>
<sequence length="358" mass="40638">MNFQHTYVVIMAGGVGTRFWPFSRQTYPKQFHDVLGIGRTMLQMTFDRLSDICPVENVYIVTSQEYYDLTKQQLPELSDHQILLEPSRRNTAPCIGYACYKIATKDPEANIIVTPADHLILKEKEFTDRIKVALAATAESDILVTLGITPTRPDTGYGYIQFDGLTDKEVKRVKTFTEKPHLELAQAFLESGDYVWNAGIFVWNARSIRKAFEAYLPAMHEVFEKLEANYYTEQEALELLQVYPLCQNISIDNGVMEKAQNVHVVLSDIGWSDLGTWKSLYEVSEKDANDNVIDGHIVTHNTTGSIIKTPKERLVVVEGLSDYIVAEFDNVLLICPKDKEQKVKEFVADASKRGTHFV</sequence>
<evidence type="ECO:0000256" key="7">
    <source>
        <dbReference type="ARBA" id="ARBA00047343"/>
    </source>
</evidence>
<reference evidence="11" key="1">
    <citation type="submission" date="2018-02" db="EMBL/GenBank/DDBJ databases">
        <title>Genome sequencing of Solimonas sp. HR-BB.</title>
        <authorList>
            <person name="Lee Y."/>
            <person name="Jeon C.O."/>
        </authorList>
    </citation>
    <scope>NUCLEOTIDE SEQUENCE [LARGE SCALE GENOMIC DNA]</scope>
    <source>
        <strain evidence="11">HR-U</strain>
    </source>
</reference>
<dbReference type="SUPFAM" id="SSF53448">
    <property type="entry name" value="Nucleotide-diphospho-sugar transferases"/>
    <property type="match status" value="1"/>
</dbReference>
<keyword evidence="5" id="KW-0547">Nucleotide-binding</keyword>
<keyword evidence="11" id="KW-1185">Reference proteome</keyword>
<dbReference type="EMBL" id="PTRA01000017">
    <property type="protein sequence ID" value="PQA52607.1"/>
    <property type="molecule type" value="Genomic_DNA"/>
</dbReference>
<protein>
    <recommendedName>
        <fullName evidence="2">mannose-1-phosphate guanylyltransferase</fullName>
        <ecNumber evidence="2">2.7.7.13</ecNumber>
    </recommendedName>
</protein>
<dbReference type="GO" id="GO:0004475">
    <property type="term" value="F:mannose-1-phosphate guanylyltransferase (GTP) activity"/>
    <property type="evidence" value="ECO:0007669"/>
    <property type="project" value="UniProtKB-EC"/>
</dbReference>
<dbReference type="Pfam" id="PF22640">
    <property type="entry name" value="ManC_GMP_beta-helix"/>
    <property type="match status" value="1"/>
</dbReference>
<dbReference type="CDD" id="cd02509">
    <property type="entry name" value="GDP-M1P_Guanylyltransferase"/>
    <property type="match status" value="1"/>
</dbReference>
<evidence type="ECO:0000256" key="3">
    <source>
        <dbReference type="ARBA" id="ARBA00022679"/>
    </source>
</evidence>
<dbReference type="PANTHER" id="PTHR46390">
    <property type="entry name" value="MANNOSE-1-PHOSPHATE GUANYLYLTRANSFERASE"/>
    <property type="match status" value="1"/>
</dbReference>
<evidence type="ECO:0000256" key="1">
    <source>
        <dbReference type="ARBA" id="ARBA00006115"/>
    </source>
</evidence>
<comment type="similarity">
    <text evidence="1">Belongs to the mannose-6-phosphate isomerase type 2 family.</text>
</comment>
<dbReference type="EC" id="2.7.7.13" evidence="2"/>
<evidence type="ECO:0000259" key="8">
    <source>
        <dbReference type="Pfam" id="PF00483"/>
    </source>
</evidence>
<feature type="domain" description="Nucleotidyl transferase" evidence="8">
    <location>
        <begin position="8"/>
        <end position="288"/>
    </location>
</feature>
<dbReference type="FunFam" id="3.90.550.10:FF:000046">
    <property type="entry name" value="Mannose-1-phosphate guanylyltransferase (GDP)"/>
    <property type="match status" value="1"/>
</dbReference>
<dbReference type="InterPro" id="IPR029044">
    <property type="entry name" value="Nucleotide-diphossugar_trans"/>
</dbReference>
<keyword evidence="6" id="KW-0342">GTP-binding</keyword>
<keyword evidence="3 10" id="KW-0808">Transferase</keyword>
<evidence type="ECO:0000256" key="6">
    <source>
        <dbReference type="ARBA" id="ARBA00023134"/>
    </source>
</evidence>
<dbReference type="InterPro" id="IPR049577">
    <property type="entry name" value="GMPP_N"/>
</dbReference>
<evidence type="ECO:0000259" key="9">
    <source>
        <dbReference type="Pfam" id="PF22640"/>
    </source>
</evidence>
<dbReference type="GO" id="GO:0005525">
    <property type="term" value="F:GTP binding"/>
    <property type="evidence" value="ECO:0007669"/>
    <property type="project" value="UniProtKB-KW"/>
</dbReference>
<evidence type="ECO:0000256" key="5">
    <source>
        <dbReference type="ARBA" id="ARBA00022741"/>
    </source>
</evidence>
<dbReference type="AlphaFoldDB" id="A0A2S7IE56"/>
<accession>A0A2S7IE56</accession>
<organism evidence="10 11">
    <name type="scientific">Siphonobacter curvatus</name>
    <dbReference type="NCBI Taxonomy" id="2094562"/>
    <lineage>
        <taxon>Bacteria</taxon>
        <taxon>Pseudomonadati</taxon>
        <taxon>Bacteroidota</taxon>
        <taxon>Cytophagia</taxon>
        <taxon>Cytophagales</taxon>
        <taxon>Cytophagaceae</taxon>
        <taxon>Siphonobacter</taxon>
    </lineage>
</organism>